<evidence type="ECO:0000313" key="7">
    <source>
        <dbReference type="Proteomes" id="UP001292094"/>
    </source>
</evidence>
<organism evidence="6 7">
    <name type="scientific">Petrolisthes manimaculis</name>
    <dbReference type="NCBI Taxonomy" id="1843537"/>
    <lineage>
        <taxon>Eukaryota</taxon>
        <taxon>Metazoa</taxon>
        <taxon>Ecdysozoa</taxon>
        <taxon>Arthropoda</taxon>
        <taxon>Crustacea</taxon>
        <taxon>Multicrustacea</taxon>
        <taxon>Malacostraca</taxon>
        <taxon>Eumalacostraca</taxon>
        <taxon>Eucarida</taxon>
        <taxon>Decapoda</taxon>
        <taxon>Pleocyemata</taxon>
        <taxon>Anomura</taxon>
        <taxon>Galatheoidea</taxon>
        <taxon>Porcellanidae</taxon>
        <taxon>Petrolisthes</taxon>
    </lineage>
</organism>
<reference evidence="6" key="1">
    <citation type="submission" date="2023-11" db="EMBL/GenBank/DDBJ databases">
        <title>Genome assemblies of two species of porcelain crab, Petrolisthes cinctipes and Petrolisthes manimaculis (Anomura: Porcellanidae).</title>
        <authorList>
            <person name="Angst P."/>
        </authorList>
    </citation>
    <scope>NUCLEOTIDE SEQUENCE</scope>
    <source>
        <strain evidence="6">PB745_02</strain>
        <tissue evidence="6">Gill</tissue>
    </source>
</reference>
<feature type="compositionally biased region" description="Basic residues" evidence="4">
    <location>
        <begin position="231"/>
        <end position="245"/>
    </location>
</feature>
<evidence type="ECO:0000256" key="2">
    <source>
        <dbReference type="ARBA" id="ARBA00016807"/>
    </source>
</evidence>
<keyword evidence="7" id="KW-1185">Reference proteome</keyword>
<feature type="region of interest" description="Disordered" evidence="4">
    <location>
        <begin position="1"/>
        <end position="27"/>
    </location>
</feature>
<proteinExistence type="predicted"/>
<feature type="compositionally biased region" description="Polar residues" evidence="4">
    <location>
        <begin position="9"/>
        <end position="18"/>
    </location>
</feature>
<protein>
    <recommendedName>
        <fullName evidence="2">Regulatory protein zeste</fullName>
    </recommendedName>
</protein>
<comment type="caution">
    <text evidence="6">The sequence shown here is derived from an EMBL/GenBank/DDBJ whole genome shotgun (WGS) entry which is preliminary data.</text>
</comment>
<evidence type="ECO:0000313" key="6">
    <source>
        <dbReference type="EMBL" id="KAK4311311.1"/>
    </source>
</evidence>
<accession>A0AAE1PMT4</accession>
<comment type="subunit">
    <text evidence="1">Self-associates forming complexes of several hundred monomers.</text>
</comment>
<dbReference type="InterPro" id="IPR028002">
    <property type="entry name" value="Myb_DNA-bind_5"/>
</dbReference>
<comment type="function">
    <text evidence="3">Involved in transvection phenomena (= synapsis-dependent gene expression), where the synaptic pairing of chromosomes carrying genes with which zeste interacts influences the expression of these genes. Zeste binds to DNA and stimulates transcription from a nearby promoter.</text>
</comment>
<gene>
    <name evidence="6" type="ORF">Pmani_017169</name>
</gene>
<feature type="region of interest" description="Disordered" evidence="4">
    <location>
        <begin position="164"/>
        <end position="258"/>
    </location>
</feature>
<evidence type="ECO:0000259" key="5">
    <source>
        <dbReference type="Pfam" id="PF13873"/>
    </source>
</evidence>
<dbReference type="Pfam" id="PF13873">
    <property type="entry name" value="Myb_DNA-bind_5"/>
    <property type="match status" value="1"/>
</dbReference>
<sequence length="338" mass="39691">MDTSPGKRQLQTNRNNSHSNKRQRSRNFTKYEKEVFYSLFREYEGIINNKAYSPESIRDAWSRLLVDYNSQQDVFPRTRRQLQVLWRDEKFRAKKKGRQDQQTTETERENEEGNDNTDEREADTNEERRTASFLSPLLAVIKQEQELQDALTAETTAAAVAEATTTHYSTSPSPDLYVNSNTEEGPSSPLPVETQLESCSSTSPLARLQEEDDEEEVDEDECDRFSTFPSHHSRSSSHQYHRPRLPSHDRHPSPPSRHWFPMHSNNGVASVTFHTEEQEREYHRVRMTQLREEGAARLRLLEAELALYHQERHSRQQEHQLRMQILMEKLRKVRDGHT</sequence>
<feature type="compositionally biased region" description="Acidic residues" evidence="4">
    <location>
        <begin position="210"/>
        <end position="222"/>
    </location>
</feature>
<feature type="compositionally biased region" description="Basic and acidic residues" evidence="4">
    <location>
        <begin position="117"/>
        <end position="129"/>
    </location>
</feature>
<evidence type="ECO:0000256" key="4">
    <source>
        <dbReference type="SAM" id="MobiDB-lite"/>
    </source>
</evidence>
<dbReference type="EMBL" id="JAWZYT010001531">
    <property type="protein sequence ID" value="KAK4311311.1"/>
    <property type="molecule type" value="Genomic_DNA"/>
</dbReference>
<evidence type="ECO:0000256" key="1">
    <source>
        <dbReference type="ARBA" id="ARBA00011764"/>
    </source>
</evidence>
<dbReference type="AlphaFoldDB" id="A0AAE1PMT4"/>
<name>A0AAE1PMT4_9EUCA</name>
<evidence type="ECO:0000256" key="3">
    <source>
        <dbReference type="ARBA" id="ARBA00025466"/>
    </source>
</evidence>
<feature type="region of interest" description="Disordered" evidence="4">
    <location>
        <begin position="92"/>
        <end position="129"/>
    </location>
</feature>
<dbReference type="Proteomes" id="UP001292094">
    <property type="component" value="Unassembled WGS sequence"/>
</dbReference>
<feature type="domain" description="Myb/SANT-like DNA-binding" evidence="5">
    <location>
        <begin position="24"/>
        <end position="97"/>
    </location>
</feature>
<feature type="compositionally biased region" description="Polar residues" evidence="4">
    <location>
        <begin position="167"/>
        <end position="185"/>
    </location>
</feature>
<feature type="compositionally biased region" description="Polar residues" evidence="4">
    <location>
        <begin position="195"/>
        <end position="204"/>
    </location>
</feature>